<proteinExistence type="inferred from homology"/>
<protein>
    <submittedName>
        <fullName evidence="5">Uncharacterized protein</fullName>
    </submittedName>
</protein>
<feature type="region of interest" description="SAW" evidence="3">
    <location>
        <begin position="594"/>
        <end position="669"/>
    </location>
</feature>
<dbReference type="PANTHER" id="PTHR31636">
    <property type="entry name" value="OSJNBA0084A10.13 PROTEIN-RELATED"/>
    <property type="match status" value="1"/>
</dbReference>
<gene>
    <name evidence="5" type="ORF">CEPIT_LOCUS33353</name>
</gene>
<feature type="region of interest" description="Disordered" evidence="4">
    <location>
        <begin position="106"/>
        <end position="134"/>
    </location>
</feature>
<dbReference type="Proteomes" id="UP001152523">
    <property type="component" value="Unassembled WGS sequence"/>
</dbReference>
<dbReference type="Pfam" id="PF03514">
    <property type="entry name" value="GRAS"/>
    <property type="match status" value="1"/>
</dbReference>
<dbReference type="PROSITE" id="PS50985">
    <property type="entry name" value="GRAS"/>
    <property type="match status" value="1"/>
</dbReference>
<sequence length="675" mass="75983">MGEDHHHLIELPAYYSIKRLGLENESDGAISQQRPNHALSVDSNRFINYLNMILLEDDTVENNDEFMFSDPTALRATEQYFYEALGENPSLDSSVGSPEGISVGASDSDVNLYSSGPGESNSSGTSDLSIQSSSSSHTNLDDSLYRFGSANLVPNILFGDQAMPIFQFQGGVEESRRFFPSINPMVIHFDDKYSFHQVTTEELDSGSAVGIEKADHSAGSCRRRKHNCLGEENKEERIRKQNAACKEEIELSEVFDKVLLCVEDNDDSPSGVGKQQSKGKNGHKSRSNKRGDHCGIVNVESLLITCAKYVADADYMAAKQQLKEIRQYSSPTGDANQRLAHAFADGLEARIGGTWPEPYPSFCNKTPVSEMQKSHMSTILPFMRILIFFANKMIYEVASRAESLHIIDFGILHGIQWPTLIRDLSRRPGGPPKLRITGIELPQPGFRPSQMLVETGCRLAKYCECFGVLFEYNGITSTNWEEIKIDDLKLTKGEMVAVNCIDRFKLLLDETVCGADNPRDVVLKLIRDINPQIFVHNVHSASHNSPYFVNRFREALYFCSALFDMFDTFFPCHDSQRFNFEKAFFLPLIRNVVACEGKERFERPETYKQWQCRTMRAGFKSLPLNPKVVKKLRAKVGETGHKDFLFAEDGDWILQGWKGRIISASSGWIPHNPNP</sequence>
<evidence type="ECO:0000313" key="5">
    <source>
        <dbReference type="EMBL" id="CAH9133967.1"/>
    </source>
</evidence>
<dbReference type="AlphaFoldDB" id="A0AAV0FF39"/>
<dbReference type="EMBL" id="CAMAPF010000979">
    <property type="protein sequence ID" value="CAH9133967.1"/>
    <property type="molecule type" value="Genomic_DNA"/>
</dbReference>
<feature type="short sequence motif" description="VHIID" evidence="3">
    <location>
        <begin position="404"/>
        <end position="408"/>
    </location>
</feature>
<feature type="compositionally biased region" description="Polar residues" evidence="4">
    <location>
        <begin position="108"/>
        <end position="121"/>
    </location>
</feature>
<feature type="region of interest" description="Leucine repeat II (LRII)" evidence="3">
    <location>
        <begin position="454"/>
        <end position="486"/>
    </location>
</feature>
<keyword evidence="1" id="KW-0805">Transcription regulation</keyword>
<name>A0AAV0FF39_9ASTE</name>
<evidence type="ECO:0000313" key="6">
    <source>
        <dbReference type="Proteomes" id="UP001152523"/>
    </source>
</evidence>
<evidence type="ECO:0000256" key="1">
    <source>
        <dbReference type="ARBA" id="ARBA00023015"/>
    </source>
</evidence>
<evidence type="ECO:0000256" key="2">
    <source>
        <dbReference type="ARBA" id="ARBA00023163"/>
    </source>
</evidence>
<feature type="region of interest" description="Disordered" evidence="4">
    <location>
        <begin position="266"/>
        <end position="290"/>
    </location>
</feature>
<comment type="caution">
    <text evidence="5">The sequence shown here is derived from an EMBL/GenBank/DDBJ whole genome shotgun (WGS) entry which is preliminary data.</text>
</comment>
<evidence type="ECO:0000256" key="4">
    <source>
        <dbReference type="SAM" id="MobiDB-lite"/>
    </source>
</evidence>
<keyword evidence="2" id="KW-0804">Transcription</keyword>
<organism evidence="5 6">
    <name type="scientific">Cuscuta epithymum</name>
    <dbReference type="NCBI Taxonomy" id="186058"/>
    <lineage>
        <taxon>Eukaryota</taxon>
        <taxon>Viridiplantae</taxon>
        <taxon>Streptophyta</taxon>
        <taxon>Embryophyta</taxon>
        <taxon>Tracheophyta</taxon>
        <taxon>Spermatophyta</taxon>
        <taxon>Magnoliopsida</taxon>
        <taxon>eudicotyledons</taxon>
        <taxon>Gunneridae</taxon>
        <taxon>Pentapetalae</taxon>
        <taxon>asterids</taxon>
        <taxon>lamiids</taxon>
        <taxon>Solanales</taxon>
        <taxon>Convolvulaceae</taxon>
        <taxon>Cuscuteae</taxon>
        <taxon>Cuscuta</taxon>
        <taxon>Cuscuta subgen. Cuscuta</taxon>
    </lineage>
</organism>
<evidence type="ECO:0000256" key="3">
    <source>
        <dbReference type="PROSITE-ProRule" id="PRU01191"/>
    </source>
</evidence>
<feature type="compositionally biased region" description="Low complexity" evidence="4">
    <location>
        <begin position="122"/>
        <end position="134"/>
    </location>
</feature>
<accession>A0AAV0FF39</accession>
<comment type="caution">
    <text evidence="3">Lacks conserved residue(s) required for the propagation of feature annotation.</text>
</comment>
<dbReference type="InterPro" id="IPR005202">
    <property type="entry name" value="TF_GRAS"/>
</dbReference>
<keyword evidence="6" id="KW-1185">Reference proteome</keyword>
<reference evidence="5" key="1">
    <citation type="submission" date="2022-07" db="EMBL/GenBank/DDBJ databases">
        <authorList>
            <person name="Macas J."/>
            <person name="Novak P."/>
            <person name="Neumann P."/>
        </authorList>
    </citation>
    <scope>NUCLEOTIDE SEQUENCE</scope>
</reference>
<comment type="similarity">
    <text evidence="3">Belongs to the GRAS family.</text>
</comment>